<keyword evidence="1" id="KW-0732">Signal</keyword>
<sequence length="176" mass="18743">MKKGLTFLTLLLATSVATVKAQVVEKGTNMINAGIGIGGNYGGWSNTSSIPQISASFERGMWEIGGPGVITLGGYIGHKGYKIKDSDYKWSWTTIGARAAYHFNGFDIEKLDVYGGTMLGYNIYSSSYDTYGGSGLSLSGFIGGRWMFANNIGVYAEIGGGGYNFSVLNAGVTFKF</sequence>
<evidence type="ECO:0000313" key="3">
    <source>
        <dbReference type="Proteomes" id="UP001210231"/>
    </source>
</evidence>
<organism evidence="2 3">
    <name type="scientific">Polluticaenibacter yanchengensis</name>
    <dbReference type="NCBI Taxonomy" id="3014562"/>
    <lineage>
        <taxon>Bacteria</taxon>
        <taxon>Pseudomonadati</taxon>
        <taxon>Bacteroidota</taxon>
        <taxon>Chitinophagia</taxon>
        <taxon>Chitinophagales</taxon>
        <taxon>Chitinophagaceae</taxon>
        <taxon>Polluticaenibacter</taxon>
    </lineage>
</organism>
<dbReference type="RefSeq" id="WP_407030874.1">
    <property type="nucleotide sequence ID" value="NZ_JAQGEF010000006.1"/>
</dbReference>
<comment type="caution">
    <text evidence="2">The sequence shown here is derived from an EMBL/GenBank/DDBJ whole genome shotgun (WGS) entry which is preliminary data.</text>
</comment>
<dbReference type="Proteomes" id="UP001210231">
    <property type="component" value="Unassembled WGS sequence"/>
</dbReference>
<protein>
    <recommendedName>
        <fullName evidence="4">Outer membrane protein beta-barrel domain-containing protein</fullName>
    </recommendedName>
</protein>
<accession>A0ABT4UIW6</accession>
<dbReference type="EMBL" id="JAQGEF010000006">
    <property type="protein sequence ID" value="MDA3614549.1"/>
    <property type="molecule type" value="Genomic_DNA"/>
</dbReference>
<gene>
    <name evidence="2" type="ORF">O3P16_06995</name>
</gene>
<keyword evidence="3" id="KW-1185">Reference proteome</keyword>
<proteinExistence type="predicted"/>
<feature type="chain" id="PRO_5045209901" description="Outer membrane protein beta-barrel domain-containing protein" evidence="1">
    <location>
        <begin position="22"/>
        <end position="176"/>
    </location>
</feature>
<reference evidence="2 3" key="1">
    <citation type="submission" date="2022-12" db="EMBL/GenBank/DDBJ databases">
        <title>Chitinophagaceae gen. sp. nov., a new member of the family Chitinophagaceae, isolated from soil in a chemical factory.</title>
        <authorList>
            <person name="Ke Z."/>
        </authorList>
    </citation>
    <scope>NUCLEOTIDE SEQUENCE [LARGE SCALE GENOMIC DNA]</scope>
    <source>
        <strain evidence="2 3">LY-5</strain>
    </source>
</reference>
<evidence type="ECO:0000256" key="1">
    <source>
        <dbReference type="SAM" id="SignalP"/>
    </source>
</evidence>
<evidence type="ECO:0000313" key="2">
    <source>
        <dbReference type="EMBL" id="MDA3614549.1"/>
    </source>
</evidence>
<evidence type="ECO:0008006" key="4">
    <source>
        <dbReference type="Google" id="ProtNLM"/>
    </source>
</evidence>
<name>A0ABT4UIW6_9BACT</name>
<feature type="signal peptide" evidence="1">
    <location>
        <begin position="1"/>
        <end position="21"/>
    </location>
</feature>